<feature type="domain" description="Peptidase M16 N-terminal" evidence="10">
    <location>
        <begin position="50"/>
        <end position="170"/>
    </location>
</feature>
<dbReference type="PANTHER" id="PTHR43690:SF34">
    <property type="entry name" value="ZINC PROTEASE PQQL-LIKE"/>
    <property type="match status" value="1"/>
</dbReference>
<feature type="domain" description="Peptidase M16 C-terminal" evidence="11">
    <location>
        <begin position="692"/>
        <end position="868"/>
    </location>
</feature>
<keyword evidence="6" id="KW-0862">Zinc</keyword>
<dbReference type="PROSITE" id="PS00143">
    <property type="entry name" value="INSULINASE"/>
    <property type="match status" value="1"/>
</dbReference>
<evidence type="ECO:0000259" key="10">
    <source>
        <dbReference type="Pfam" id="PF00675"/>
    </source>
</evidence>
<sequence>MKKLILTAAVVLAAASMYGHRAPKYQPVPVDTAVRVGKLPNGLTYYIRHNDLPKERANFYIAQRVGSILEEENQRGLAHFLEHMAFAGTKNFPDGKLTGYLEQNGIKFGANLNAYTSVDETVYNITDVPTVKPGLVDSCLLILHDWSGFILLEDDAIDRERKVIHEEWRTRSNATLRMYDSLLPKLYPNGNRYASRMPIGLMEVVDNFPYEVLRNYYRKWYRPDLQAIVVVGDIDVDSVEARIKTMWQDIPRHKRAAERKYFPVEDNAEPIAAIATDPEATSSSLAVFYKHDKLTPERMKTTEALDNDYIQSTFSIMLNARLAELTQQADPPYLYAGFGDDDYFLAKTKGAYQLYVAFRDDAWQRALDAGIGELKRAREYGFTAPEYQRAQAKLASYFENKYNERNKVKNDTYVQESLDNFLENEPLASAEYLYHYYLKRAPEITLDSINDIFRTMFPDHNIALMMMAPSKDSLNFPTEKEFVSAYRKAYEAPVTPYEEKLDEGGFLDREPQAGTVVSEQTDPVFGTTVWTLSNGARVVFKPTDFKSDEILFEAISLGGTSAYGDGDSLYMNFPTGTALVGGLGKFRPTDLQKKLAGKRISYQPYIGSTSEGVSGSCSPKDFSELMQLTHLLFTEPREDTVLFSAWKNQTRTVLANQEANPSITMQDTLNRAIYGNNPRYRRLTPQRLDGYSYDRILELYRQRFANAADFTFIFVGNVDPQSIRPDIERYIASLPGSAQKETARHIEFIVPGNRESRFDKEVSTPKATVVVTISGDERYSLKDQLEMTFLKQIMDIVYVETIRAEEGGTYGVSTQASLLREPYNRYAFTISFDTSNEKSEALADRALAELKKVGDEGPTAAAFDKVKEFLQKSYAQSIKENGYWLGQLTSFYRYGTDSHTEYLKTLNAITPEDIARLAKKISDSPNRVEVVMNGIAKQE</sequence>
<dbReference type="InterPro" id="IPR011765">
    <property type="entry name" value="Pept_M16_N"/>
</dbReference>
<evidence type="ECO:0000313" key="12">
    <source>
        <dbReference type="EMBL" id="MBC5615717.1"/>
    </source>
</evidence>
<gene>
    <name evidence="12" type="ORF">H8S08_01610</name>
</gene>
<keyword evidence="5" id="KW-0378">Hydrolase</keyword>
<protein>
    <submittedName>
        <fullName evidence="12">Insulinase family protein</fullName>
    </submittedName>
</protein>
<keyword evidence="4" id="KW-0479">Metal-binding</keyword>
<keyword evidence="13" id="KW-1185">Reference proteome</keyword>
<comment type="similarity">
    <text evidence="2 8">Belongs to the peptidase M16 family.</text>
</comment>
<dbReference type="RefSeq" id="WP_118656274.1">
    <property type="nucleotide sequence ID" value="NZ_JACOOK010000001.1"/>
</dbReference>
<evidence type="ECO:0000256" key="6">
    <source>
        <dbReference type="ARBA" id="ARBA00022833"/>
    </source>
</evidence>
<feature type="signal peptide" evidence="9">
    <location>
        <begin position="1"/>
        <end position="21"/>
    </location>
</feature>
<evidence type="ECO:0000256" key="7">
    <source>
        <dbReference type="ARBA" id="ARBA00023049"/>
    </source>
</evidence>
<dbReference type="EMBL" id="JACOOK010000001">
    <property type="protein sequence ID" value="MBC5615717.1"/>
    <property type="molecule type" value="Genomic_DNA"/>
</dbReference>
<dbReference type="Pfam" id="PF00675">
    <property type="entry name" value="Peptidase_M16"/>
    <property type="match status" value="1"/>
</dbReference>
<keyword evidence="3" id="KW-0645">Protease</keyword>
<reference evidence="12 13" key="1">
    <citation type="submission" date="2020-08" db="EMBL/GenBank/DDBJ databases">
        <title>Genome public.</title>
        <authorList>
            <person name="Liu C."/>
            <person name="Sun Q."/>
        </authorList>
    </citation>
    <scope>NUCLEOTIDE SEQUENCE [LARGE SCALE GENOMIC DNA]</scope>
    <source>
        <strain evidence="12 13">New-7</strain>
    </source>
</reference>
<evidence type="ECO:0000256" key="3">
    <source>
        <dbReference type="ARBA" id="ARBA00022670"/>
    </source>
</evidence>
<evidence type="ECO:0000256" key="8">
    <source>
        <dbReference type="RuleBase" id="RU004447"/>
    </source>
</evidence>
<dbReference type="PANTHER" id="PTHR43690">
    <property type="entry name" value="NARDILYSIN"/>
    <property type="match status" value="1"/>
</dbReference>
<evidence type="ECO:0000256" key="9">
    <source>
        <dbReference type="SAM" id="SignalP"/>
    </source>
</evidence>
<comment type="cofactor">
    <cofactor evidence="1">
        <name>Zn(2+)</name>
        <dbReference type="ChEBI" id="CHEBI:29105"/>
    </cofactor>
</comment>
<evidence type="ECO:0000256" key="5">
    <source>
        <dbReference type="ARBA" id="ARBA00022801"/>
    </source>
</evidence>
<dbReference type="SUPFAM" id="SSF63411">
    <property type="entry name" value="LuxS/MPP-like metallohydrolase"/>
    <property type="match status" value="3"/>
</dbReference>
<dbReference type="InterPro" id="IPR011249">
    <property type="entry name" value="Metalloenz_LuxS/M16"/>
</dbReference>
<proteinExistence type="inferred from homology"/>
<evidence type="ECO:0000313" key="13">
    <source>
        <dbReference type="Proteomes" id="UP000636891"/>
    </source>
</evidence>
<dbReference type="Pfam" id="PF05193">
    <property type="entry name" value="Peptidase_M16_C"/>
    <property type="match status" value="2"/>
</dbReference>
<dbReference type="InterPro" id="IPR007863">
    <property type="entry name" value="Peptidase_M16_C"/>
</dbReference>
<evidence type="ECO:0000256" key="2">
    <source>
        <dbReference type="ARBA" id="ARBA00007261"/>
    </source>
</evidence>
<evidence type="ECO:0000259" key="11">
    <source>
        <dbReference type="Pfam" id="PF05193"/>
    </source>
</evidence>
<keyword evidence="9" id="KW-0732">Signal</keyword>
<organism evidence="12 13">
    <name type="scientific">Alistipes hominis</name>
    <dbReference type="NCBI Taxonomy" id="2763015"/>
    <lineage>
        <taxon>Bacteria</taxon>
        <taxon>Pseudomonadati</taxon>
        <taxon>Bacteroidota</taxon>
        <taxon>Bacteroidia</taxon>
        <taxon>Bacteroidales</taxon>
        <taxon>Rikenellaceae</taxon>
        <taxon>Alistipes</taxon>
    </lineage>
</organism>
<feature type="chain" id="PRO_5047287798" evidence="9">
    <location>
        <begin position="22"/>
        <end position="939"/>
    </location>
</feature>
<evidence type="ECO:0000256" key="4">
    <source>
        <dbReference type="ARBA" id="ARBA00022723"/>
    </source>
</evidence>
<dbReference type="Gene3D" id="3.30.830.10">
    <property type="entry name" value="Metalloenzyme, LuxS/M16 peptidase-like"/>
    <property type="match status" value="4"/>
</dbReference>
<name>A0ABR7CJF1_9BACT</name>
<accession>A0ABR7CJF1</accession>
<keyword evidence="7" id="KW-0482">Metalloprotease</keyword>
<dbReference type="InterPro" id="IPR001431">
    <property type="entry name" value="Pept_M16_Zn_BS"/>
</dbReference>
<feature type="domain" description="Peptidase M16 C-terminal" evidence="11">
    <location>
        <begin position="208"/>
        <end position="394"/>
    </location>
</feature>
<dbReference type="InterPro" id="IPR050626">
    <property type="entry name" value="Peptidase_M16"/>
</dbReference>
<dbReference type="Proteomes" id="UP000636891">
    <property type="component" value="Unassembled WGS sequence"/>
</dbReference>
<comment type="caution">
    <text evidence="12">The sequence shown here is derived from an EMBL/GenBank/DDBJ whole genome shotgun (WGS) entry which is preliminary data.</text>
</comment>
<evidence type="ECO:0000256" key="1">
    <source>
        <dbReference type="ARBA" id="ARBA00001947"/>
    </source>
</evidence>